<dbReference type="PANTHER" id="PTHR46124">
    <property type="entry name" value="D-AMINOACYL-TRNA DEACYLASE"/>
    <property type="match status" value="1"/>
</dbReference>
<dbReference type="Gene3D" id="3.20.20.140">
    <property type="entry name" value="Metal-dependent hydrolases"/>
    <property type="match status" value="1"/>
</dbReference>
<proteinExistence type="predicted"/>
<evidence type="ECO:0000256" key="1">
    <source>
        <dbReference type="ARBA" id="ARBA00022723"/>
    </source>
</evidence>
<evidence type="ECO:0000313" key="3">
    <source>
        <dbReference type="Proteomes" id="UP000724149"/>
    </source>
</evidence>
<dbReference type="InterPro" id="IPR015991">
    <property type="entry name" value="TatD/YcfH-like"/>
</dbReference>
<dbReference type="Proteomes" id="UP000724149">
    <property type="component" value="Unassembled WGS sequence"/>
</dbReference>
<dbReference type="InterPro" id="IPR032466">
    <property type="entry name" value="Metal_Hydrolase"/>
</dbReference>
<organism evidence="2 3">
    <name type="scientific">Hydrogenoanaerobacterium saccharovorans</name>
    <dbReference type="NCBI Taxonomy" id="474960"/>
    <lineage>
        <taxon>Bacteria</taxon>
        <taxon>Bacillati</taxon>
        <taxon>Bacillota</taxon>
        <taxon>Clostridia</taxon>
        <taxon>Eubacteriales</taxon>
        <taxon>Oscillospiraceae</taxon>
        <taxon>Hydrogenoanaerobacterium</taxon>
    </lineage>
</organism>
<dbReference type="PIRSF" id="PIRSF005902">
    <property type="entry name" value="DNase_TatD"/>
    <property type="match status" value="1"/>
</dbReference>
<dbReference type="Pfam" id="PF01026">
    <property type="entry name" value="TatD_DNase"/>
    <property type="match status" value="1"/>
</dbReference>
<evidence type="ECO:0000313" key="2">
    <source>
        <dbReference type="EMBL" id="MBM6923207.1"/>
    </source>
</evidence>
<dbReference type="RefSeq" id="WP_177502209.1">
    <property type="nucleotide sequence ID" value="NZ_JACSNR010000005.1"/>
</dbReference>
<name>A0ABS2GLD4_9FIRM</name>
<dbReference type="PANTHER" id="PTHR46124:SF2">
    <property type="entry name" value="D-AMINOACYL-TRNA DEACYLASE"/>
    <property type="match status" value="1"/>
</dbReference>
<keyword evidence="2" id="KW-0378">Hydrolase</keyword>
<dbReference type="CDD" id="cd01310">
    <property type="entry name" value="TatD_DNAse"/>
    <property type="match status" value="1"/>
</dbReference>
<protein>
    <submittedName>
        <fullName evidence="2">TatD family hydrolase</fullName>
    </submittedName>
</protein>
<dbReference type="EMBL" id="JACSNR010000005">
    <property type="protein sequence ID" value="MBM6923207.1"/>
    <property type="molecule type" value="Genomic_DNA"/>
</dbReference>
<keyword evidence="1" id="KW-0479">Metal-binding</keyword>
<dbReference type="NCBIfam" id="TIGR00010">
    <property type="entry name" value="YchF/TatD family DNA exonuclease"/>
    <property type="match status" value="1"/>
</dbReference>
<comment type="caution">
    <text evidence="2">The sequence shown here is derived from an EMBL/GenBank/DDBJ whole genome shotgun (WGS) entry which is preliminary data.</text>
</comment>
<gene>
    <name evidence="2" type="ORF">H9X81_05820</name>
</gene>
<accession>A0ABS2GLD4</accession>
<sequence length="257" mass="28850">MVDGIFDSHAHYDDDAFDADRDGLLRSLASHGVRRVMNVGSSMESSRTGIQLGKEYDFLYSSVGVHPDSAREICDETLRELAEFAREPKVRALGEIGLDYHYEDNCPREIQIPAFERQLALAKELDIPVIIHTREAVNDTLALLKKYQPRGIVHCFSGSVEMAKEVLKLGMYIGFTGVLTFKNARKAVEVVQYAPADRLLIETDCPYMAPEPLRGRRCDSTMLQYTLARMAELKGLTPEEMAAITWKNACTVYGLPE</sequence>
<dbReference type="SUPFAM" id="SSF51556">
    <property type="entry name" value="Metallo-dependent hydrolases"/>
    <property type="match status" value="1"/>
</dbReference>
<keyword evidence="3" id="KW-1185">Reference proteome</keyword>
<dbReference type="InterPro" id="IPR001130">
    <property type="entry name" value="TatD-like"/>
</dbReference>
<reference evidence="2 3" key="1">
    <citation type="journal article" date="2021" name="Sci. Rep.">
        <title>The distribution of antibiotic resistance genes in chicken gut microbiota commensals.</title>
        <authorList>
            <person name="Juricova H."/>
            <person name="Matiasovicova J."/>
            <person name="Kubasova T."/>
            <person name="Cejkova D."/>
            <person name="Rychlik I."/>
        </authorList>
    </citation>
    <scope>NUCLEOTIDE SEQUENCE [LARGE SCALE GENOMIC DNA]</scope>
    <source>
        <strain evidence="2 3">An564</strain>
    </source>
</reference>
<dbReference type="GO" id="GO:0016787">
    <property type="term" value="F:hydrolase activity"/>
    <property type="evidence" value="ECO:0007669"/>
    <property type="project" value="UniProtKB-KW"/>
</dbReference>